<sequence>MPLLVDAVLRSSPIHGLGLFAPAPVAAGTPVWQFDDRVDRIIPEDPELLALYPVLARLATEHVCAVEDGLLIFGDDSRFMNHSDQPNVEPVTPGDYRRFRARRDIAAGEELTCNYEDICGAVREQGAATYLAAQPRP</sequence>
<proteinExistence type="predicted"/>
<evidence type="ECO:0000313" key="3">
    <source>
        <dbReference type="Proteomes" id="UP001243009"/>
    </source>
</evidence>
<dbReference type="PROSITE" id="PS50280">
    <property type="entry name" value="SET"/>
    <property type="match status" value="1"/>
</dbReference>
<gene>
    <name evidence="2" type="ORF">Q7A36_30630</name>
</gene>
<dbReference type="Pfam" id="PF00856">
    <property type="entry name" value="SET"/>
    <property type="match status" value="1"/>
</dbReference>
<organism evidence="2 3">
    <name type="scientific">Paracraurococcus lichenis</name>
    <dbReference type="NCBI Taxonomy" id="3064888"/>
    <lineage>
        <taxon>Bacteria</taxon>
        <taxon>Pseudomonadati</taxon>
        <taxon>Pseudomonadota</taxon>
        <taxon>Alphaproteobacteria</taxon>
        <taxon>Acetobacterales</taxon>
        <taxon>Roseomonadaceae</taxon>
        <taxon>Paracraurococcus</taxon>
    </lineage>
</organism>
<dbReference type="Gene3D" id="2.170.270.10">
    <property type="entry name" value="SET domain"/>
    <property type="match status" value="1"/>
</dbReference>
<dbReference type="GO" id="GO:0032259">
    <property type="term" value="P:methylation"/>
    <property type="evidence" value="ECO:0007669"/>
    <property type="project" value="UniProtKB-KW"/>
</dbReference>
<dbReference type="GO" id="GO:0008168">
    <property type="term" value="F:methyltransferase activity"/>
    <property type="evidence" value="ECO:0007669"/>
    <property type="project" value="UniProtKB-KW"/>
</dbReference>
<dbReference type="SMART" id="SM00317">
    <property type="entry name" value="SET"/>
    <property type="match status" value="1"/>
</dbReference>
<name>A0ABT9E987_9PROT</name>
<evidence type="ECO:0000313" key="2">
    <source>
        <dbReference type="EMBL" id="MDO9712729.1"/>
    </source>
</evidence>
<keyword evidence="2" id="KW-0489">Methyltransferase</keyword>
<dbReference type="EC" id="2.1.1.-" evidence="2"/>
<accession>A0ABT9E987</accession>
<protein>
    <submittedName>
        <fullName evidence="2">SET domain-containing protein</fullName>
        <ecNumber evidence="2">2.1.1.-</ecNumber>
    </submittedName>
</protein>
<dbReference type="InterPro" id="IPR001214">
    <property type="entry name" value="SET_dom"/>
</dbReference>
<dbReference type="Proteomes" id="UP001243009">
    <property type="component" value="Unassembled WGS sequence"/>
</dbReference>
<evidence type="ECO:0000259" key="1">
    <source>
        <dbReference type="PROSITE" id="PS50280"/>
    </source>
</evidence>
<dbReference type="InterPro" id="IPR046341">
    <property type="entry name" value="SET_dom_sf"/>
</dbReference>
<keyword evidence="3" id="KW-1185">Reference proteome</keyword>
<keyword evidence="2" id="KW-0808">Transferase</keyword>
<feature type="domain" description="SET" evidence="1">
    <location>
        <begin position="5"/>
        <end position="116"/>
    </location>
</feature>
<dbReference type="EMBL" id="JAUTWS010000056">
    <property type="protein sequence ID" value="MDO9712729.1"/>
    <property type="molecule type" value="Genomic_DNA"/>
</dbReference>
<dbReference type="RefSeq" id="WP_305107585.1">
    <property type="nucleotide sequence ID" value="NZ_JAUTWS010000056.1"/>
</dbReference>
<reference evidence="2 3" key="1">
    <citation type="submission" date="2023-08" db="EMBL/GenBank/DDBJ databases">
        <title>The draft genome sequence of Paracraurococcus sp. LOR1-02.</title>
        <authorList>
            <person name="Kingkaew E."/>
            <person name="Tanasupawat S."/>
        </authorList>
    </citation>
    <scope>NUCLEOTIDE SEQUENCE [LARGE SCALE GENOMIC DNA]</scope>
    <source>
        <strain evidence="2 3">LOR1-02</strain>
    </source>
</reference>
<comment type="caution">
    <text evidence="2">The sequence shown here is derived from an EMBL/GenBank/DDBJ whole genome shotgun (WGS) entry which is preliminary data.</text>
</comment>
<dbReference type="SUPFAM" id="SSF82199">
    <property type="entry name" value="SET domain"/>
    <property type="match status" value="1"/>
</dbReference>